<dbReference type="Pfam" id="PF13342">
    <property type="entry name" value="Toprim_Crpt"/>
    <property type="match status" value="3"/>
</dbReference>
<geneLocation type="plasmid" evidence="1 2">
    <name>pBFY46</name>
</geneLocation>
<keyword evidence="1" id="KW-0614">Plasmid</keyword>
<sequence>MESIGLCPICHKGQIVKGAIGYACNYFKSMDDKCSFNIYHTYFSKVITDDIVKDLLEKGETEVFTDLQKKDGTPFSASLKIQDGVIKPIFANEKLKTPCPVCGGNVEIMLSGYACENYHKKTCKLFIPNKICDRQIPQEAVEMLLNGEKTPFMNGFKRNDGDEFESRLYLTSELNVAFSNSVSICPKCGGEIYSGKKAYNCSNYKNENVKCDFVVWKEISGRNIGIEEVVALCQNKETEVLSGFKDKEGNSIDRKLIVNDDFKVKLV</sequence>
<organism evidence="1 2">
    <name type="scientific">Bacteroides fragilis (strain YCH46)</name>
    <dbReference type="NCBI Taxonomy" id="295405"/>
    <lineage>
        <taxon>Bacteria</taxon>
        <taxon>Pseudomonadati</taxon>
        <taxon>Bacteroidota</taxon>
        <taxon>Bacteroidia</taxon>
        <taxon>Bacteroidales</taxon>
        <taxon>Bacteroidaceae</taxon>
        <taxon>Bacteroides</taxon>
    </lineage>
</organism>
<dbReference type="InterPro" id="IPR025589">
    <property type="entry name" value="Toprim_C_rpt"/>
</dbReference>
<evidence type="ECO:0000313" key="1">
    <source>
        <dbReference type="EMBL" id="BAD51359.1"/>
    </source>
</evidence>
<dbReference type="Proteomes" id="UP000002197">
    <property type="component" value="Plasmid pBFY46"/>
</dbReference>
<reference evidence="1 2" key="1">
    <citation type="journal article" date="2004" name="Proc. Natl. Acad. Sci. U.S.A.">
        <title>Genomic analysis of Bacteroides fragilis reveals extensive DNA inversions regulating cell surface adaptation.</title>
        <authorList>
            <person name="Kuwahara T."/>
            <person name="Yamashita A."/>
            <person name="Hirakawa H."/>
            <person name="Nakayama H."/>
            <person name="Toh H."/>
            <person name="Okada N."/>
            <person name="Kuhara S."/>
            <person name="Hattori M."/>
            <person name="Hayashi T."/>
            <person name="Ohnishi Y."/>
        </authorList>
    </citation>
    <scope>NUCLEOTIDE SEQUENCE [LARGE SCALE GENOMIC DNA]</scope>
    <source>
        <strain evidence="1 2">YCH46</strain>
        <plasmid evidence="2">Plasmid pBFY46</plasmid>
    </source>
</reference>
<dbReference type="OrthoDB" id="753911at2"/>
<evidence type="ECO:0000313" key="2">
    <source>
        <dbReference type="Proteomes" id="UP000002197"/>
    </source>
</evidence>
<dbReference type="EMBL" id="AP006842">
    <property type="protein sequence ID" value="BAD51359.1"/>
    <property type="molecule type" value="Genomic_DNA"/>
</dbReference>
<keyword evidence="1" id="KW-0413">Isomerase</keyword>
<protein>
    <submittedName>
        <fullName evidence="1">Putative DNA topoisomerase I</fullName>
    </submittedName>
</protein>
<dbReference type="KEGG" id="bfr:BFp0032"/>
<accession>Q64MC8</accession>
<proteinExistence type="predicted"/>
<dbReference type="PATRIC" id="fig|295405.11.peg.30"/>
<gene>
    <name evidence="1" type="ordered locus">BFp0032</name>
</gene>
<name>Q64MC8_BACFR</name>
<dbReference type="AlphaFoldDB" id="Q64MC8"/>
<dbReference type="HOGENOM" id="CLU_1049118_0_0_10"/>
<dbReference type="GO" id="GO:0016853">
    <property type="term" value="F:isomerase activity"/>
    <property type="evidence" value="ECO:0007669"/>
    <property type="project" value="UniProtKB-KW"/>
</dbReference>
<dbReference type="RefSeq" id="WP_011199163.1">
    <property type="nucleotide sequence ID" value="NC_006297.1"/>
</dbReference>